<protein>
    <recommendedName>
        <fullName evidence="3">Protein kinase domain-containing protein</fullName>
    </recommendedName>
</protein>
<dbReference type="InParanoid" id="A0A2P5HP98"/>
<evidence type="ECO:0000313" key="4">
    <source>
        <dbReference type="EMBL" id="POS72086.1"/>
    </source>
</evidence>
<dbReference type="GO" id="GO:0004672">
    <property type="term" value="F:protein kinase activity"/>
    <property type="evidence" value="ECO:0007669"/>
    <property type="project" value="InterPro"/>
</dbReference>
<feature type="compositionally biased region" description="Gly residues" evidence="2">
    <location>
        <begin position="576"/>
        <end position="587"/>
    </location>
</feature>
<dbReference type="InterPro" id="IPR000719">
    <property type="entry name" value="Prot_kinase_dom"/>
</dbReference>
<keyword evidence="1" id="KW-0547">Nucleotide-binding</keyword>
<dbReference type="Gene3D" id="1.10.510.10">
    <property type="entry name" value="Transferase(Phosphotransferase) domain 1"/>
    <property type="match status" value="1"/>
</dbReference>
<sequence length="587" mass="64225">MAEAEEEVEEEEVEETEAMGFEDDQHFWQGFRHTVKHPTCNFFEYHRRGLSRDPTNPWDQPNNPPLFREPAIPQWDGRYQVDGRAAIAAQRAARAGDSQFGAGADAWADRPGIDPEATARAVRDRLAQLGVTVRLIKLLGVGGNGVASLYEVWPDGADGPSKKVVAKSVLKPGRNMAVERLCNLTLKRAGHIVQPLHWGMEILVTEGMGDNTIQGMINALAPIDNDEALLTLEFMKGGDMHGLIKKLSKDGEDVPQAVLWRIFFCLVRACISMYSPPRTLVRLADGRTAPAQQLQDQFGPDLDEALAAPYPGSNRPPPGWNFIHFDLDPQNVLIGEMDSGQHTVAPIFKVGDLGLGKAVDDPMFEYPEGIWGWRRMGKTYMLLPEQHHKEWDYIQTIPAFEPHKVAGRYGEWSNIFQIGLTMQSLITKALPPYPPTPIGPLNSPNPAAPNLFDTPTPVVILDSGGTPVPEFYTHGFNLADERGIDQNFMHLLLRCLADLPADRPPLAELEWLMRRMEGGGGGGMVVPAFADQFSSSLGPGQYPHDMFATAASEVATGVGNDRPPVYISTNRPAAGDSGGNAPGPGPG</sequence>
<proteinExistence type="predicted"/>
<feature type="domain" description="Protein kinase" evidence="3">
    <location>
        <begin position="133"/>
        <end position="529"/>
    </location>
</feature>
<dbReference type="GO" id="GO:0005524">
    <property type="term" value="F:ATP binding"/>
    <property type="evidence" value="ECO:0007669"/>
    <property type="project" value="UniProtKB-UniRule"/>
</dbReference>
<name>A0A2P5HP98_DIAHE</name>
<dbReference type="SMART" id="SM00220">
    <property type="entry name" value="S_TKc"/>
    <property type="match status" value="1"/>
</dbReference>
<gene>
    <name evidence="4" type="ORF">DHEL01_v209518</name>
</gene>
<evidence type="ECO:0000313" key="5">
    <source>
        <dbReference type="Proteomes" id="UP000094444"/>
    </source>
</evidence>
<dbReference type="PROSITE" id="PS00107">
    <property type="entry name" value="PROTEIN_KINASE_ATP"/>
    <property type="match status" value="1"/>
</dbReference>
<feature type="region of interest" description="Disordered" evidence="2">
    <location>
        <begin position="1"/>
        <end position="20"/>
    </location>
</feature>
<dbReference type="EMBL" id="MAVT02001087">
    <property type="protein sequence ID" value="POS72086.1"/>
    <property type="molecule type" value="Genomic_DNA"/>
</dbReference>
<dbReference type="InterPro" id="IPR011009">
    <property type="entry name" value="Kinase-like_dom_sf"/>
</dbReference>
<dbReference type="PROSITE" id="PS50011">
    <property type="entry name" value="PROTEIN_KINASE_DOM"/>
    <property type="match status" value="1"/>
</dbReference>
<accession>A0A2P5HP98</accession>
<dbReference type="Proteomes" id="UP000094444">
    <property type="component" value="Unassembled WGS sequence"/>
</dbReference>
<evidence type="ECO:0000256" key="2">
    <source>
        <dbReference type="SAM" id="MobiDB-lite"/>
    </source>
</evidence>
<dbReference type="OrthoDB" id="4062651at2759"/>
<dbReference type="STRING" id="158607.A0A2P5HP98"/>
<comment type="caution">
    <text evidence="4">The sequence shown here is derived from an EMBL/GenBank/DDBJ whole genome shotgun (WGS) entry which is preliminary data.</text>
</comment>
<feature type="binding site" evidence="1">
    <location>
        <position position="171"/>
    </location>
    <ligand>
        <name>ATP</name>
        <dbReference type="ChEBI" id="CHEBI:30616"/>
    </ligand>
</feature>
<dbReference type="SUPFAM" id="SSF56112">
    <property type="entry name" value="Protein kinase-like (PK-like)"/>
    <property type="match status" value="1"/>
</dbReference>
<feature type="region of interest" description="Disordered" evidence="2">
    <location>
        <begin position="558"/>
        <end position="587"/>
    </location>
</feature>
<evidence type="ECO:0000256" key="1">
    <source>
        <dbReference type="PROSITE-ProRule" id="PRU10141"/>
    </source>
</evidence>
<organism evidence="4 5">
    <name type="scientific">Diaporthe helianthi</name>
    <dbReference type="NCBI Taxonomy" id="158607"/>
    <lineage>
        <taxon>Eukaryota</taxon>
        <taxon>Fungi</taxon>
        <taxon>Dikarya</taxon>
        <taxon>Ascomycota</taxon>
        <taxon>Pezizomycotina</taxon>
        <taxon>Sordariomycetes</taxon>
        <taxon>Sordariomycetidae</taxon>
        <taxon>Diaporthales</taxon>
        <taxon>Diaporthaceae</taxon>
        <taxon>Diaporthe</taxon>
    </lineage>
</organism>
<keyword evidence="1" id="KW-0067">ATP-binding</keyword>
<dbReference type="InterPro" id="IPR017441">
    <property type="entry name" value="Protein_kinase_ATP_BS"/>
</dbReference>
<reference evidence="4" key="1">
    <citation type="submission" date="2017-09" db="EMBL/GenBank/DDBJ databases">
        <title>Polyketide synthases of a Diaporthe helianthi virulent isolate.</title>
        <authorList>
            <person name="Baroncelli R."/>
        </authorList>
    </citation>
    <scope>NUCLEOTIDE SEQUENCE [LARGE SCALE GENOMIC DNA]</scope>
    <source>
        <strain evidence="4">7/96</strain>
    </source>
</reference>
<keyword evidence="5" id="KW-1185">Reference proteome</keyword>
<evidence type="ECO:0000259" key="3">
    <source>
        <dbReference type="PROSITE" id="PS50011"/>
    </source>
</evidence>
<dbReference type="AlphaFoldDB" id="A0A2P5HP98"/>